<dbReference type="EMBL" id="LZLS01000159">
    <property type="protein sequence ID" value="OBK24187.1"/>
    <property type="molecule type" value="Genomic_DNA"/>
</dbReference>
<proteinExistence type="predicted"/>
<protein>
    <recommendedName>
        <fullName evidence="4">Lipoprotein LppJ</fullName>
    </recommendedName>
</protein>
<dbReference type="AlphaFoldDB" id="A0A1A3NV21"/>
<accession>A0A1A3NV21</accession>
<evidence type="ECO:0000256" key="1">
    <source>
        <dbReference type="SAM" id="MobiDB-lite"/>
    </source>
</evidence>
<organism evidence="2 3">
    <name type="scientific">Mycobacterium asiaticum</name>
    <dbReference type="NCBI Taxonomy" id="1790"/>
    <lineage>
        <taxon>Bacteria</taxon>
        <taxon>Bacillati</taxon>
        <taxon>Actinomycetota</taxon>
        <taxon>Actinomycetes</taxon>
        <taxon>Mycobacteriales</taxon>
        <taxon>Mycobacteriaceae</taxon>
        <taxon>Mycobacterium</taxon>
    </lineage>
</organism>
<name>A0A1A3NV21_MYCAS</name>
<reference evidence="2 3" key="1">
    <citation type="submission" date="2016-06" db="EMBL/GenBank/DDBJ databases">
        <authorList>
            <person name="Kjaerup R.B."/>
            <person name="Dalgaard T.S."/>
            <person name="Juul-Madsen H.R."/>
        </authorList>
    </citation>
    <scope>NUCLEOTIDE SEQUENCE [LARGE SCALE GENOMIC DNA]</scope>
    <source>
        <strain evidence="2 3">1165133.8</strain>
    </source>
</reference>
<gene>
    <name evidence="2" type="ORF">A5634_04110</name>
</gene>
<evidence type="ECO:0008006" key="4">
    <source>
        <dbReference type="Google" id="ProtNLM"/>
    </source>
</evidence>
<evidence type="ECO:0000313" key="3">
    <source>
        <dbReference type="Proteomes" id="UP000093928"/>
    </source>
</evidence>
<evidence type="ECO:0000313" key="2">
    <source>
        <dbReference type="EMBL" id="OBK24187.1"/>
    </source>
</evidence>
<comment type="caution">
    <text evidence="2">The sequence shown here is derived from an EMBL/GenBank/DDBJ whole genome shotgun (WGS) entry which is preliminary data.</text>
</comment>
<sequence>MAVDQLHSTAADAVNPSGPTVSDEQSKAQAVGSARLLAGDARLHTTTAGYMLMSCRDRDNPPYQGAVYLTFAVPPGTRADAYLPEVTRTLTSAGWVEGLQPGGHAYSKSLTKGAVTAIIYRHDDDPNLGVLRLYGECRNMNDHRNDATAWVDITNLFTP</sequence>
<feature type="region of interest" description="Disordered" evidence="1">
    <location>
        <begin position="1"/>
        <end position="28"/>
    </location>
</feature>
<dbReference type="Proteomes" id="UP000093928">
    <property type="component" value="Unassembled WGS sequence"/>
</dbReference>